<feature type="compositionally biased region" description="Polar residues" evidence="1">
    <location>
        <begin position="302"/>
        <end position="321"/>
    </location>
</feature>
<feature type="compositionally biased region" description="Polar residues" evidence="1">
    <location>
        <begin position="333"/>
        <end position="350"/>
    </location>
</feature>
<gene>
    <name evidence="3" type="primary">vps5</name>
    <name evidence="3" type="ORF">MPSI1_001803</name>
</gene>
<name>A0AAF0F686_9BASI</name>
<dbReference type="SMART" id="SM00312">
    <property type="entry name" value="PX"/>
    <property type="match status" value="1"/>
</dbReference>
<feature type="compositionally biased region" description="Basic and acidic residues" evidence="1">
    <location>
        <begin position="787"/>
        <end position="803"/>
    </location>
</feature>
<organism evidence="3 4">
    <name type="scientific">Malassezia psittaci</name>
    <dbReference type="NCBI Taxonomy" id="1821823"/>
    <lineage>
        <taxon>Eukaryota</taxon>
        <taxon>Fungi</taxon>
        <taxon>Dikarya</taxon>
        <taxon>Basidiomycota</taxon>
        <taxon>Ustilaginomycotina</taxon>
        <taxon>Malasseziomycetes</taxon>
        <taxon>Malasseziales</taxon>
        <taxon>Malasseziaceae</taxon>
        <taxon>Malassezia</taxon>
    </lineage>
</organism>
<evidence type="ECO:0000256" key="1">
    <source>
        <dbReference type="SAM" id="MobiDB-lite"/>
    </source>
</evidence>
<reference evidence="3" key="1">
    <citation type="submission" date="2023-02" db="EMBL/GenBank/DDBJ databases">
        <title>Mating type loci evolution in Malassezia.</title>
        <authorList>
            <person name="Coelho M.A."/>
        </authorList>
    </citation>
    <scope>NUCLEOTIDE SEQUENCE</scope>
    <source>
        <strain evidence="3">CBS 14136</strain>
    </source>
</reference>
<dbReference type="SUPFAM" id="SSF64268">
    <property type="entry name" value="PX domain"/>
    <property type="match status" value="1"/>
</dbReference>
<dbReference type="EMBL" id="CP118376">
    <property type="protein sequence ID" value="WFD43150.1"/>
    <property type="molecule type" value="Genomic_DNA"/>
</dbReference>
<dbReference type="InterPro" id="IPR036871">
    <property type="entry name" value="PX_dom_sf"/>
</dbReference>
<dbReference type="Pfam" id="PF04321">
    <property type="entry name" value="RmlD_sub_bind"/>
    <property type="match status" value="1"/>
</dbReference>
<evidence type="ECO:0000313" key="4">
    <source>
        <dbReference type="Proteomes" id="UP001214628"/>
    </source>
</evidence>
<dbReference type="GO" id="GO:0048269">
    <property type="term" value="C:methionine adenosyltransferase complex"/>
    <property type="evidence" value="ECO:0007669"/>
    <property type="project" value="TreeGrafter"/>
</dbReference>
<accession>A0AAF0F686</accession>
<dbReference type="Pfam" id="PF00787">
    <property type="entry name" value="PX"/>
    <property type="match status" value="1"/>
</dbReference>
<feature type="compositionally biased region" description="Polar residues" evidence="1">
    <location>
        <begin position="248"/>
        <end position="258"/>
    </location>
</feature>
<dbReference type="GO" id="GO:0006556">
    <property type="term" value="P:S-adenosylmethionine biosynthetic process"/>
    <property type="evidence" value="ECO:0007669"/>
    <property type="project" value="TreeGrafter"/>
</dbReference>
<dbReference type="InterPro" id="IPR001683">
    <property type="entry name" value="PX_dom"/>
</dbReference>
<dbReference type="InterPro" id="IPR015404">
    <property type="entry name" value="Vps5_C"/>
</dbReference>
<dbReference type="Gene3D" id="1.20.1270.60">
    <property type="entry name" value="Arfaptin homology (AH) domain/BAR domain"/>
    <property type="match status" value="1"/>
</dbReference>
<dbReference type="Pfam" id="PF09325">
    <property type="entry name" value="Vps5"/>
    <property type="match status" value="1"/>
</dbReference>
<keyword evidence="4" id="KW-1185">Reference proteome</keyword>
<dbReference type="InterPro" id="IPR029903">
    <property type="entry name" value="RmlD-like-bd"/>
</dbReference>
<feature type="region of interest" description="Disordered" evidence="1">
    <location>
        <begin position="748"/>
        <end position="803"/>
    </location>
</feature>
<dbReference type="SUPFAM" id="SSF51735">
    <property type="entry name" value="NAD(P)-binding Rossmann-fold domains"/>
    <property type="match status" value="1"/>
</dbReference>
<dbReference type="GO" id="GO:0048270">
    <property type="term" value="F:methionine adenosyltransferase regulator activity"/>
    <property type="evidence" value="ECO:0007669"/>
    <property type="project" value="TreeGrafter"/>
</dbReference>
<dbReference type="PANTHER" id="PTHR10491">
    <property type="entry name" value="DTDP-4-DEHYDRORHAMNOSE REDUCTASE"/>
    <property type="match status" value="1"/>
</dbReference>
<protein>
    <submittedName>
        <fullName evidence="3">Vacuolar protein sorting-associated protein vps5</fullName>
    </submittedName>
</protein>
<feature type="domain" description="PX" evidence="2">
    <location>
        <begin position="364"/>
        <end position="479"/>
    </location>
</feature>
<evidence type="ECO:0000259" key="2">
    <source>
        <dbReference type="SMART" id="SM00312"/>
    </source>
</evidence>
<dbReference type="CDD" id="cd05254">
    <property type="entry name" value="dTDP_HR_like_SDR_e"/>
    <property type="match status" value="1"/>
</dbReference>
<evidence type="ECO:0000313" key="3">
    <source>
        <dbReference type="EMBL" id="WFD43150.1"/>
    </source>
</evidence>
<dbReference type="Gene3D" id="3.30.1520.10">
    <property type="entry name" value="Phox-like domain"/>
    <property type="match status" value="1"/>
</dbReference>
<feature type="region of interest" description="Disordered" evidence="1">
    <location>
        <begin position="292"/>
        <end position="360"/>
    </location>
</feature>
<dbReference type="Proteomes" id="UP001214628">
    <property type="component" value="Chromosome 2"/>
</dbReference>
<dbReference type="InterPro" id="IPR036291">
    <property type="entry name" value="NAD(P)-bd_dom_sf"/>
</dbReference>
<dbReference type="InterPro" id="IPR005913">
    <property type="entry name" value="dTDP_dehydrorham_reduct"/>
</dbReference>
<dbReference type="PANTHER" id="PTHR10491:SF4">
    <property type="entry name" value="METHIONINE ADENOSYLTRANSFERASE 2 SUBUNIT BETA"/>
    <property type="match status" value="1"/>
</dbReference>
<dbReference type="GO" id="GO:0035091">
    <property type="term" value="F:phosphatidylinositol binding"/>
    <property type="evidence" value="ECO:0007669"/>
    <property type="project" value="InterPro"/>
</dbReference>
<feature type="region of interest" description="Disordered" evidence="1">
    <location>
        <begin position="237"/>
        <end position="258"/>
    </location>
</feature>
<dbReference type="InterPro" id="IPR027267">
    <property type="entry name" value="AH/BAR_dom_sf"/>
</dbReference>
<proteinExistence type="predicted"/>
<sequence>MAAAQQRGYEVTGIAHSRAHGALRQVDLTDEDATLAILTEIKPQVIIHTAAERRPDAMEANPESAYRLNVEVPAFLAKQCSDKETGMRLIHISTDYVFDGHHPPYKPDDVPNPLNAYGRSKLDAEKAIRKHAGKGQAVCIRVPVLYGVTEYDAESAVNVLQTALFQGKPAKMDAHGVRYPTNVSDLAAFLMNVCEYDRDDLPDTLHFSAQEALTKYEMCKVIADAYRIATGKSLSTDHLIPETEPDPSASTQRPGNCHLDTQLSQELNLSVECVKFATWWEDYYRARYAHEDHSARDKSDGNAATNEDSSKPEAQQNAQLDSDTDEDRYGVSSPVTRLNNAKTQTSSTDSQEPKTQKDLQASKSQFSFTVQVCDPQKIHDRVSSHVVYTVRVKSDADWLGASECSALRRYSEFRWLHAALVHNHPGVIVPSIPEKVKLNNMRPDLVEYRRQSLEHALLKILQHPLLQRDDDLLLFLKSRNLAEDIKQRDALKGPIITPEQKTYFGWSQSLYNVKFRETDEWFNQQLDYLALLEARLYTITNAIHTLAQKRNEFAESQTNLYKQLVIISGSSLSRSVSTCFAALAELKKTGGNASAKLAKYETDLLELVFHEYERLIGNVRKAFSTRIDTWHAWQRADDDLAKLKAKNAKSFDGHLDAKLRAISSAELHSATLQTRFEDVSVLCKQEMQRFEQEKVADLRAVLAKYVHTFQSIQQEYMDELSHCESILRRHAGNLAVDTNHAEVVINTSSASQSVANDDGTESDAGALKHNDEADPPLDSNSKQCTESNRDKDVHHTQETSDEK</sequence>
<dbReference type="Gene3D" id="3.40.50.720">
    <property type="entry name" value="NAD(P)-binding Rossmann-like Domain"/>
    <property type="match status" value="1"/>
</dbReference>
<dbReference type="AlphaFoldDB" id="A0AAF0F686"/>